<dbReference type="InterPro" id="IPR012914">
    <property type="entry name" value="PucR_dom"/>
</dbReference>
<dbReference type="AlphaFoldDB" id="A0A940S0L9"/>
<dbReference type="Pfam" id="PF07905">
    <property type="entry name" value="PucR"/>
    <property type="match status" value="1"/>
</dbReference>
<feature type="region of interest" description="Disordered" evidence="1">
    <location>
        <begin position="313"/>
        <end position="339"/>
    </location>
</feature>
<feature type="compositionally biased region" description="Low complexity" evidence="1">
    <location>
        <begin position="313"/>
        <end position="323"/>
    </location>
</feature>
<accession>A0A940S0L9</accession>
<evidence type="ECO:0000256" key="1">
    <source>
        <dbReference type="SAM" id="MobiDB-lite"/>
    </source>
</evidence>
<gene>
    <name evidence="4" type="ORF">JFN87_26575</name>
</gene>
<dbReference type="Pfam" id="PF13556">
    <property type="entry name" value="HTH_30"/>
    <property type="match status" value="1"/>
</dbReference>
<protein>
    <submittedName>
        <fullName evidence="4">PucR family transcriptional regulator</fullName>
    </submittedName>
</protein>
<dbReference type="PANTHER" id="PTHR33744">
    <property type="entry name" value="CARBOHYDRATE DIACID REGULATOR"/>
    <property type="match status" value="1"/>
</dbReference>
<sequence>MDAVPPEEPQAPATDEDGPDAIPSLALRTLVDDPTLGLVSVTSQALLTRRVSWAHVSELPDPGPYLLGGELLLTAGLALPADPRPYVDELVSAGVAALGLGLAPVHRSVSGALAAACEERGLPLLTVPEATPFHRVARTVAAALQRRHTEQLLALAEAQAAITGAALHRDAPVPAVLEATARAVGGWAALLDADGRTLATTSSAPEPGDAVRELAVRLARGDGPRSAVDHTEGGRIALHPVEAAGAAVRVLLLGGARPPVAARRGAVAVAVGLLGLLARGERSVDQQGALAALLLLGDDPAERGRARELLGELLAGTEPEAGGSESGTGGSGGEEPPRARVLHARRPPGAAAEARPPGPLVDVRTNTLRGVVPAAMGRPELDRLRERGDWLAVLSRPVSPGQLPAADREAGLLLRQAAASGTPLVAGEDGLGIAGALDPALAGEWARRTLRPLLDDPEGRGGAELAEVLRVWLSCHGGWDRTAQLTGLHRNSVRHRVRRAEQLLGADLSDATVRAELLLALGWWPGPPHS</sequence>
<reference evidence="4" key="1">
    <citation type="submission" date="2021-03" db="EMBL/GenBank/DDBJ databases">
        <title>Whole genome sequence of Streptomyces bomunensis MMS17-BM035.</title>
        <authorList>
            <person name="Lee J.H."/>
        </authorList>
    </citation>
    <scope>NUCLEOTIDE SEQUENCE</scope>
    <source>
        <strain evidence="4">MMS17-BM035</strain>
    </source>
</reference>
<dbReference type="InterPro" id="IPR025736">
    <property type="entry name" value="PucR_C-HTH_dom"/>
</dbReference>
<feature type="region of interest" description="Disordered" evidence="1">
    <location>
        <begin position="1"/>
        <end position="21"/>
    </location>
</feature>
<dbReference type="PANTHER" id="PTHR33744:SF1">
    <property type="entry name" value="DNA-BINDING TRANSCRIPTIONAL ACTIVATOR ADER"/>
    <property type="match status" value="1"/>
</dbReference>
<feature type="compositionally biased region" description="Gly residues" evidence="1">
    <location>
        <begin position="324"/>
        <end position="333"/>
    </location>
</feature>
<dbReference type="Proteomes" id="UP000670475">
    <property type="component" value="Unassembled WGS sequence"/>
</dbReference>
<keyword evidence="5" id="KW-1185">Reference proteome</keyword>
<comment type="caution">
    <text evidence="4">The sequence shown here is derived from an EMBL/GenBank/DDBJ whole genome shotgun (WGS) entry which is preliminary data.</text>
</comment>
<dbReference type="InterPro" id="IPR042070">
    <property type="entry name" value="PucR_C-HTH_sf"/>
</dbReference>
<organism evidence="4 5">
    <name type="scientific">Streptomyces montanisoli</name>
    <dbReference type="NCBI Taxonomy" id="2798581"/>
    <lineage>
        <taxon>Bacteria</taxon>
        <taxon>Bacillati</taxon>
        <taxon>Actinomycetota</taxon>
        <taxon>Actinomycetes</taxon>
        <taxon>Kitasatosporales</taxon>
        <taxon>Streptomycetaceae</taxon>
        <taxon>Streptomyces</taxon>
    </lineage>
</organism>
<proteinExistence type="predicted"/>
<dbReference type="InterPro" id="IPR051448">
    <property type="entry name" value="CdaR-like_regulators"/>
</dbReference>
<dbReference type="EMBL" id="JAGIQL010000150">
    <property type="protein sequence ID" value="MBP0461004.1"/>
    <property type="molecule type" value="Genomic_DNA"/>
</dbReference>
<evidence type="ECO:0000259" key="2">
    <source>
        <dbReference type="Pfam" id="PF07905"/>
    </source>
</evidence>
<evidence type="ECO:0000313" key="4">
    <source>
        <dbReference type="EMBL" id="MBP0461004.1"/>
    </source>
</evidence>
<feature type="domain" description="PucR C-terminal helix-turn-helix" evidence="3">
    <location>
        <begin position="465"/>
        <end position="521"/>
    </location>
</feature>
<feature type="domain" description="Purine catabolism PurC-like" evidence="2">
    <location>
        <begin position="32"/>
        <end position="144"/>
    </location>
</feature>
<evidence type="ECO:0000313" key="5">
    <source>
        <dbReference type="Proteomes" id="UP000670475"/>
    </source>
</evidence>
<name>A0A940S0L9_9ACTN</name>
<evidence type="ECO:0000259" key="3">
    <source>
        <dbReference type="Pfam" id="PF13556"/>
    </source>
</evidence>
<dbReference type="Gene3D" id="1.10.10.2840">
    <property type="entry name" value="PucR C-terminal helix-turn-helix domain"/>
    <property type="match status" value="1"/>
</dbReference>
<dbReference type="RefSeq" id="WP_209343894.1">
    <property type="nucleotide sequence ID" value="NZ_JAGIQL010000150.1"/>
</dbReference>